<evidence type="ECO:0000256" key="6">
    <source>
        <dbReference type="ARBA" id="ARBA00023136"/>
    </source>
</evidence>
<proteinExistence type="predicted"/>
<keyword evidence="10" id="KW-1185">Reference proteome</keyword>
<dbReference type="RefSeq" id="WP_093328011.1">
    <property type="nucleotide sequence ID" value="NZ_AP027363.1"/>
</dbReference>
<dbReference type="STRING" id="349064.SAMN05660429_00899"/>
<evidence type="ECO:0000256" key="4">
    <source>
        <dbReference type="ARBA" id="ARBA00023002"/>
    </source>
</evidence>
<dbReference type="GO" id="GO:0012505">
    <property type="term" value="C:endomembrane system"/>
    <property type="evidence" value="ECO:0007669"/>
    <property type="project" value="UniProtKB-SubCell"/>
</dbReference>
<dbReference type="Proteomes" id="UP000199308">
    <property type="component" value="Unassembled WGS sequence"/>
</dbReference>
<keyword evidence="4" id="KW-0560">Oxidoreductase</keyword>
<dbReference type="InterPro" id="IPR006694">
    <property type="entry name" value="Fatty_acid_hydroxylase"/>
</dbReference>
<dbReference type="PANTHER" id="PTHR21624:SF1">
    <property type="entry name" value="ALKYLGLYCEROL MONOOXYGENASE"/>
    <property type="match status" value="1"/>
</dbReference>
<protein>
    <submittedName>
        <fullName evidence="9">Sterol desaturase/sphingolipid hydroxylase, fatty acid hydroxylase superfamily</fullName>
    </submittedName>
</protein>
<accession>A0A1I0B2R1</accession>
<sequence>MIDFLHTNFADLISYLDDANKRLYWGYLVSAIVLAVGVYWATHSSRSIKQCFAFIFPKRIYLSASARLDYLLFVVNKLVRAALFPLILITMAPIALHVSGVIEYVFGAPEFIQASPATIMVVFTLLLFLADDFSRFFLHYLMHKVPLLWEFHKVHHSAEVLTPFTVYRSHPLENFLYATRMALAQGFVVGVCYYLFGPTLKMIDIVGANVFIFAFNILGSNLRHSHIWLSFGNKVEGWLISPAQHQIHHSDNPKHFDTNLGTALAIWDRLFGTLIKASDVNNIRFGMGKHSADHSSLWKMYTQPIMASGKLIKRKLSVSTEAKSKAE</sequence>
<dbReference type="EMBL" id="FOHK01000003">
    <property type="protein sequence ID" value="SET00784.1"/>
    <property type="molecule type" value="Genomic_DNA"/>
</dbReference>
<feature type="transmembrane region" description="Helical" evidence="7">
    <location>
        <begin position="175"/>
        <end position="196"/>
    </location>
</feature>
<dbReference type="GO" id="GO:0006643">
    <property type="term" value="P:membrane lipid metabolic process"/>
    <property type="evidence" value="ECO:0007669"/>
    <property type="project" value="TreeGrafter"/>
</dbReference>
<feature type="domain" description="Fatty acid hydroxylase" evidence="8">
    <location>
        <begin position="125"/>
        <end position="273"/>
    </location>
</feature>
<gene>
    <name evidence="9" type="ORF">SAMN05660429_00899</name>
</gene>
<evidence type="ECO:0000256" key="2">
    <source>
        <dbReference type="ARBA" id="ARBA00022692"/>
    </source>
</evidence>
<dbReference type="PANTHER" id="PTHR21624">
    <property type="entry name" value="STEROL DESATURASE-RELATED PROTEIN"/>
    <property type="match status" value="1"/>
</dbReference>
<feature type="transmembrane region" description="Helical" evidence="7">
    <location>
        <begin position="24"/>
        <end position="42"/>
    </location>
</feature>
<feature type="transmembrane region" description="Helical" evidence="7">
    <location>
        <begin position="202"/>
        <end position="219"/>
    </location>
</feature>
<feature type="transmembrane region" description="Helical" evidence="7">
    <location>
        <begin position="82"/>
        <end position="105"/>
    </location>
</feature>
<evidence type="ECO:0000256" key="5">
    <source>
        <dbReference type="ARBA" id="ARBA00023098"/>
    </source>
</evidence>
<evidence type="ECO:0000256" key="1">
    <source>
        <dbReference type="ARBA" id="ARBA00004127"/>
    </source>
</evidence>
<dbReference type="Pfam" id="PF04116">
    <property type="entry name" value="FA_hydroxylase"/>
    <property type="match status" value="1"/>
</dbReference>
<comment type="subcellular location">
    <subcellularLocation>
        <location evidence="1">Endomembrane system</location>
        <topology evidence="1">Multi-pass membrane protein</topology>
    </subcellularLocation>
</comment>
<name>A0A1I0B2R1_THASX</name>
<dbReference type="GO" id="GO:0016020">
    <property type="term" value="C:membrane"/>
    <property type="evidence" value="ECO:0007669"/>
    <property type="project" value="GOC"/>
</dbReference>
<dbReference type="AlphaFoldDB" id="A0A1I0B2R1"/>
<reference evidence="9 10" key="1">
    <citation type="submission" date="2016-10" db="EMBL/GenBank/DDBJ databases">
        <authorList>
            <person name="de Groot N.N."/>
        </authorList>
    </citation>
    <scope>NUCLEOTIDE SEQUENCE [LARGE SCALE GENOMIC DNA]</scope>
    <source>
        <strain evidence="9 10">DSM 19706</strain>
    </source>
</reference>
<keyword evidence="3 7" id="KW-1133">Transmembrane helix</keyword>
<dbReference type="GO" id="GO:0005506">
    <property type="term" value="F:iron ion binding"/>
    <property type="evidence" value="ECO:0007669"/>
    <property type="project" value="InterPro"/>
</dbReference>
<evidence type="ECO:0000256" key="3">
    <source>
        <dbReference type="ARBA" id="ARBA00022989"/>
    </source>
</evidence>
<evidence type="ECO:0000259" key="8">
    <source>
        <dbReference type="Pfam" id="PF04116"/>
    </source>
</evidence>
<evidence type="ECO:0000313" key="10">
    <source>
        <dbReference type="Proteomes" id="UP000199308"/>
    </source>
</evidence>
<keyword evidence="6 7" id="KW-0472">Membrane</keyword>
<dbReference type="GO" id="GO:0050479">
    <property type="term" value="F:glyceryl-ether monooxygenase activity"/>
    <property type="evidence" value="ECO:0007669"/>
    <property type="project" value="TreeGrafter"/>
</dbReference>
<dbReference type="InterPro" id="IPR051689">
    <property type="entry name" value="Sterol_desaturase/TMEM195"/>
</dbReference>
<evidence type="ECO:0000313" key="9">
    <source>
        <dbReference type="EMBL" id="SET00784.1"/>
    </source>
</evidence>
<dbReference type="OrthoDB" id="9770329at2"/>
<organism evidence="9 10">
    <name type="scientific">Thalassotalea agarivorans</name>
    <name type="common">Thalassomonas agarivorans</name>
    <dbReference type="NCBI Taxonomy" id="349064"/>
    <lineage>
        <taxon>Bacteria</taxon>
        <taxon>Pseudomonadati</taxon>
        <taxon>Pseudomonadota</taxon>
        <taxon>Gammaproteobacteria</taxon>
        <taxon>Alteromonadales</taxon>
        <taxon>Colwelliaceae</taxon>
        <taxon>Thalassotalea</taxon>
    </lineage>
</organism>
<evidence type="ECO:0000256" key="7">
    <source>
        <dbReference type="SAM" id="Phobius"/>
    </source>
</evidence>
<keyword evidence="5" id="KW-0443">Lipid metabolism</keyword>
<feature type="transmembrane region" description="Helical" evidence="7">
    <location>
        <begin position="111"/>
        <end position="130"/>
    </location>
</feature>
<dbReference type="GO" id="GO:0008610">
    <property type="term" value="P:lipid biosynthetic process"/>
    <property type="evidence" value="ECO:0007669"/>
    <property type="project" value="InterPro"/>
</dbReference>
<keyword evidence="2 7" id="KW-0812">Transmembrane</keyword>